<organism evidence="1 2">
    <name type="scientific">Emiliania huxleyi (strain CCMP1516)</name>
    <dbReference type="NCBI Taxonomy" id="280463"/>
    <lineage>
        <taxon>Eukaryota</taxon>
        <taxon>Haptista</taxon>
        <taxon>Haptophyta</taxon>
        <taxon>Prymnesiophyceae</taxon>
        <taxon>Isochrysidales</taxon>
        <taxon>Noelaerhabdaceae</taxon>
        <taxon>Emiliania</taxon>
    </lineage>
</organism>
<evidence type="ECO:0008006" key="3">
    <source>
        <dbReference type="Google" id="ProtNLM"/>
    </source>
</evidence>
<dbReference type="HOGENOM" id="CLU_1809815_0_0_1"/>
<accession>A0A0D3ICB4</accession>
<proteinExistence type="predicted"/>
<dbReference type="RefSeq" id="XP_005761328.1">
    <property type="nucleotide sequence ID" value="XM_005761271.1"/>
</dbReference>
<dbReference type="KEGG" id="ehx:EMIHUDRAFT_248897"/>
<sequence>MAYESQQSLRLLESGEASTLAEIRAGRPLVLDFWHTRCGNCPEALTKLDALAASGKLPGVAFAACALSLGEGSFEQTAELVDDEWEHLTHLFMSTDEKEVAKAEFGFSAAVLYKGSPKAADWVAIFSSAAADAASPASPDSDF</sequence>
<evidence type="ECO:0000313" key="1">
    <source>
        <dbReference type="EnsemblProtists" id="EOD08899"/>
    </source>
</evidence>
<dbReference type="Proteomes" id="UP000013827">
    <property type="component" value="Unassembled WGS sequence"/>
</dbReference>
<dbReference type="AlphaFoldDB" id="A0A0D3ICB4"/>
<dbReference type="InterPro" id="IPR036249">
    <property type="entry name" value="Thioredoxin-like_sf"/>
</dbReference>
<dbReference type="GeneID" id="17255055"/>
<dbReference type="EnsemblProtists" id="EOD08899">
    <property type="protein sequence ID" value="EOD08899"/>
    <property type="gene ID" value="EMIHUDRAFT_248897"/>
</dbReference>
<dbReference type="Gene3D" id="3.40.30.10">
    <property type="entry name" value="Glutaredoxin"/>
    <property type="match status" value="1"/>
</dbReference>
<dbReference type="SUPFAM" id="SSF52833">
    <property type="entry name" value="Thioredoxin-like"/>
    <property type="match status" value="1"/>
</dbReference>
<name>A0A0D3ICB4_EMIH1</name>
<evidence type="ECO:0000313" key="2">
    <source>
        <dbReference type="Proteomes" id="UP000013827"/>
    </source>
</evidence>
<reference evidence="2" key="1">
    <citation type="journal article" date="2013" name="Nature">
        <title>Pan genome of the phytoplankton Emiliania underpins its global distribution.</title>
        <authorList>
            <person name="Read B.A."/>
            <person name="Kegel J."/>
            <person name="Klute M.J."/>
            <person name="Kuo A."/>
            <person name="Lefebvre S.C."/>
            <person name="Maumus F."/>
            <person name="Mayer C."/>
            <person name="Miller J."/>
            <person name="Monier A."/>
            <person name="Salamov A."/>
            <person name="Young J."/>
            <person name="Aguilar M."/>
            <person name="Claverie J.M."/>
            <person name="Frickenhaus S."/>
            <person name="Gonzalez K."/>
            <person name="Herman E.K."/>
            <person name="Lin Y.C."/>
            <person name="Napier J."/>
            <person name="Ogata H."/>
            <person name="Sarno A.F."/>
            <person name="Shmutz J."/>
            <person name="Schroeder D."/>
            <person name="de Vargas C."/>
            <person name="Verret F."/>
            <person name="von Dassow P."/>
            <person name="Valentin K."/>
            <person name="Van de Peer Y."/>
            <person name="Wheeler G."/>
            <person name="Dacks J.B."/>
            <person name="Delwiche C.F."/>
            <person name="Dyhrman S.T."/>
            <person name="Glockner G."/>
            <person name="John U."/>
            <person name="Richards T."/>
            <person name="Worden A.Z."/>
            <person name="Zhang X."/>
            <person name="Grigoriev I.V."/>
            <person name="Allen A.E."/>
            <person name="Bidle K."/>
            <person name="Borodovsky M."/>
            <person name="Bowler C."/>
            <person name="Brownlee C."/>
            <person name="Cock J.M."/>
            <person name="Elias M."/>
            <person name="Gladyshev V.N."/>
            <person name="Groth M."/>
            <person name="Guda C."/>
            <person name="Hadaegh A."/>
            <person name="Iglesias-Rodriguez M.D."/>
            <person name="Jenkins J."/>
            <person name="Jones B.M."/>
            <person name="Lawson T."/>
            <person name="Leese F."/>
            <person name="Lindquist E."/>
            <person name="Lobanov A."/>
            <person name="Lomsadze A."/>
            <person name="Malik S.B."/>
            <person name="Marsh M.E."/>
            <person name="Mackinder L."/>
            <person name="Mock T."/>
            <person name="Mueller-Roeber B."/>
            <person name="Pagarete A."/>
            <person name="Parker M."/>
            <person name="Probert I."/>
            <person name="Quesneville H."/>
            <person name="Raines C."/>
            <person name="Rensing S.A."/>
            <person name="Riano-Pachon D.M."/>
            <person name="Richier S."/>
            <person name="Rokitta S."/>
            <person name="Shiraiwa Y."/>
            <person name="Soanes D.M."/>
            <person name="van der Giezen M."/>
            <person name="Wahlund T.M."/>
            <person name="Williams B."/>
            <person name="Wilson W."/>
            <person name="Wolfe G."/>
            <person name="Wurch L.L."/>
        </authorList>
    </citation>
    <scope>NUCLEOTIDE SEQUENCE</scope>
</reference>
<reference evidence="1" key="2">
    <citation type="submission" date="2024-10" db="UniProtKB">
        <authorList>
            <consortium name="EnsemblProtists"/>
        </authorList>
    </citation>
    <scope>IDENTIFICATION</scope>
</reference>
<dbReference type="PaxDb" id="2903-EOD08899"/>
<protein>
    <recommendedName>
        <fullName evidence="3">Thioredoxin domain-containing protein</fullName>
    </recommendedName>
</protein>
<keyword evidence="2" id="KW-1185">Reference proteome</keyword>